<accession>A0ABV1I3L3</accession>
<evidence type="ECO:0000256" key="7">
    <source>
        <dbReference type="PIRNR" id="PIRNR000077"/>
    </source>
</evidence>
<evidence type="ECO:0000259" key="8">
    <source>
        <dbReference type="PROSITE" id="PS51352"/>
    </source>
</evidence>
<keyword evidence="4" id="KW-1015">Disulfide bond</keyword>
<keyword evidence="3" id="KW-0249">Electron transport</keyword>
<dbReference type="Pfam" id="PF00085">
    <property type="entry name" value="Thioredoxin"/>
    <property type="match status" value="1"/>
</dbReference>
<gene>
    <name evidence="9" type="primary">trxA</name>
    <name evidence="9" type="ORF">WMO62_13265</name>
</gene>
<dbReference type="EMBL" id="JBBMFC010000028">
    <property type="protein sequence ID" value="MEQ2579780.1"/>
    <property type="molecule type" value="Genomic_DNA"/>
</dbReference>
<dbReference type="RefSeq" id="WP_349144946.1">
    <property type="nucleotide sequence ID" value="NZ_JBBMFC010000028.1"/>
</dbReference>
<evidence type="ECO:0000256" key="4">
    <source>
        <dbReference type="ARBA" id="ARBA00023157"/>
    </source>
</evidence>
<feature type="domain" description="Thioredoxin" evidence="8">
    <location>
        <begin position="1"/>
        <end position="103"/>
    </location>
</feature>
<evidence type="ECO:0000256" key="2">
    <source>
        <dbReference type="ARBA" id="ARBA00022448"/>
    </source>
</evidence>
<comment type="caution">
    <text evidence="9">The sequence shown here is derived from an EMBL/GenBank/DDBJ whole genome shotgun (WGS) entry which is preliminary data.</text>
</comment>
<evidence type="ECO:0000256" key="5">
    <source>
        <dbReference type="ARBA" id="ARBA00023284"/>
    </source>
</evidence>
<evidence type="ECO:0000256" key="3">
    <source>
        <dbReference type="ARBA" id="ARBA00022982"/>
    </source>
</evidence>
<dbReference type="InterPro" id="IPR036249">
    <property type="entry name" value="Thioredoxin-like_sf"/>
</dbReference>
<evidence type="ECO:0000256" key="1">
    <source>
        <dbReference type="ARBA" id="ARBA00008987"/>
    </source>
</evidence>
<reference evidence="9 10" key="1">
    <citation type="submission" date="2024-03" db="EMBL/GenBank/DDBJ databases">
        <title>Human intestinal bacterial collection.</title>
        <authorList>
            <person name="Pauvert C."/>
            <person name="Hitch T.C.A."/>
            <person name="Clavel T."/>
        </authorList>
    </citation>
    <scope>NUCLEOTIDE SEQUENCE [LARGE SCALE GENOMIC DNA]</scope>
    <source>
        <strain evidence="9 10">CLA-AA-H78B</strain>
    </source>
</reference>
<dbReference type="PROSITE" id="PS51352">
    <property type="entry name" value="THIOREDOXIN_2"/>
    <property type="match status" value="1"/>
</dbReference>
<dbReference type="InterPro" id="IPR005746">
    <property type="entry name" value="Thioredoxin"/>
</dbReference>
<dbReference type="PANTHER" id="PTHR45663">
    <property type="entry name" value="GEO12009P1"/>
    <property type="match status" value="1"/>
</dbReference>
<dbReference type="InterPro" id="IPR013766">
    <property type="entry name" value="Thioredoxin_domain"/>
</dbReference>
<dbReference type="SUPFAM" id="SSF52833">
    <property type="entry name" value="Thioredoxin-like"/>
    <property type="match status" value="1"/>
</dbReference>
<evidence type="ECO:0000313" key="10">
    <source>
        <dbReference type="Proteomes" id="UP001470288"/>
    </source>
</evidence>
<keyword evidence="2" id="KW-0813">Transport</keyword>
<proteinExistence type="inferred from homology"/>
<dbReference type="PIRSF" id="PIRSF000077">
    <property type="entry name" value="Thioredoxin"/>
    <property type="match status" value="1"/>
</dbReference>
<keyword evidence="5" id="KW-0676">Redox-active center</keyword>
<organism evidence="9 10">
    <name type="scientific">Hominiventricola aquisgranensis</name>
    <dbReference type="NCBI Taxonomy" id="3133164"/>
    <lineage>
        <taxon>Bacteria</taxon>
        <taxon>Bacillati</taxon>
        <taxon>Bacillota</taxon>
        <taxon>Clostridia</taxon>
        <taxon>Lachnospirales</taxon>
        <taxon>Lachnospiraceae</taxon>
        <taxon>Hominiventricola</taxon>
    </lineage>
</organism>
<keyword evidence="10" id="KW-1185">Reference proteome</keyword>
<dbReference type="Proteomes" id="UP001470288">
    <property type="component" value="Unassembled WGS sequence"/>
</dbReference>
<dbReference type="Gene3D" id="3.40.30.10">
    <property type="entry name" value="Glutaredoxin"/>
    <property type="match status" value="1"/>
</dbReference>
<evidence type="ECO:0000256" key="6">
    <source>
        <dbReference type="NCBIfam" id="TIGR01068"/>
    </source>
</evidence>
<comment type="similarity">
    <text evidence="1 7">Belongs to the thioredoxin family.</text>
</comment>
<sequence length="103" mass="11470">MSTVKITTTNFEQEVLQSQIPVLLDFWADWCGPCRMAAPIIDEIAAETTGKVKVGKVNVDTDIELAQRYRIASIPTFLVFKNGELAEKAIGLQSKEDLMNLLK</sequence>
<dbReference type="NCBIfam" id="TIGR01068">
    <property type="entry name" value="thioredoxin"/>
    <property type="match status" value="1"/>
</dbReference>
<evidence type="ECO:0000313" key="9">
    <source>
        <dbReference type="EMBL" id="MEQ2579780.1"/>
    </source>
</evidence>
<protein>
    <recommendedName>
        <fullName evidence="6 7">Thioredoxin</fullName>
    </recommendedName>
</protein>
<dbReference type="CDD" id="cd02947">
    <property type="entry name" value="TRX_family"/>
    <property type="match status" value="1"/>
</dbReference>
<dbReference type="PANTHER" id="PTHR45663:SF11">
    <property type="entry name" value="GEO12009P1"/>
    <property type="match status" value="1"/>
</dbReference>
<name>A0ABV1I3L3_9FIRM</name>
<dbReference type="PRINTS" id="PR00421">
    <property type="entry name" value="THIOREDOXIN"/>
</dbReference>